<organism evidence="2 3">
    <name type="scientific">Phyllobacterium zundukense</name>
    <dbReference type="NCBI Taxonomy" id="1867719"/>
    <lineage>
        <taxon>Bacteria</taxon>
        <taxon>Pseudomonadati</taxon>
        <taxon>Pseudomonadota</taxon>
        <taxon>Alphaproteobacteria</taxon>
        <taxon>Hyphomicrobiales</taxon>
        <taxon>Phyllobacteriaceae</taxon>
        <taxon>Phyllobacterium</taxon>
    </lineage>
</organism>
<sequence>MSTTTLIRDDVKLNLLDSGSGFPVVFQHGLGGDEAQVAGNFPDGPAYRRLTLECRAQGMSEPGNARPFSISMFAADILAACDARGINRFVAGGISMGAAIALHLAVYHPERIVGLVLARPAWLFDPAPTNMRPFSEVAAVLKTASSDMAREDFAESATARDLALVAPDNLASLLKFFDRSDPAITSDLLGGIANDGPNVARHQAAAINIPALVIGHEIDYVHPIAYARELASLIPGAKFVEIAPKATQKPLHVAQFRHALDTFLQHILASEEHPS</sequence>
<keyword evidence="3" id="KW-1185">Reference proteome</keyword>
<gene>
    <name evidence="2" type="ORF">B5P45_15935</name>
</gene>
<evidence type="ECO:0000313" key="3">
    <source>
        <dbReference type="Proteomes" id="UP000232163"/>
    </source>
</evidence>
<dbReference type="PANTHER" id="PTHR43433:SF5">
    <property type="entry name" value="AB HYDROLASE-1 DOMAIN-CONTAINING PROTEIN"/>
    <property type="match status" value="1"/>
</dbReference>
<name>A0A2N9VX31_9HYPH</name>
<feature type="domain" description="AB hydrolase-1" evidence="1">
    <location>
        <begin position="23"/>
        <end position="243"/>
    </location>
</feature>
<comment type="caution">
    <text evidence="2">The sequence shown here is derived from an EMBL/GenBank/DDBJ whole genome shotgun (WGS) entry which is preliminary data.</text>
</comment>
<proteinExistence type="predicted"/>
<accession>A0A2N9VX31</accession>
<dbReference type="Pfam" id="PF00561">
    <property type="entry name" value="Abhydrolase_1"/>
    <property type="match status" value="1"/>
</dbReference>
<dbReference type="RefSeq" id="WP_099997611.1">
    <property type="nucleotide sequence ID" value="NZ_CP017940.1"/>
</dbReference>
<dbReference type="OrthoDB" id="7375358at2"/>
<dbReference type="InterPro" id="IPR000073">
    <property type="entry name" value="AB_hydrolase_1"/>
</dbReference>
<dbReference type="InterPro" id="IPR050471">
    <property type="entry name" value="AB_hydrolase"/>
</dbReference>
<dbReference type="InterPro" id="IPR029058">
    <property type="entry name" value="AB_hydrolase_fold"/>
</dbReference>
<keyword evidence="2" id="KW-0378">Hydrolase</keyword>
<dbReference type="AlphaFoldDB" id="A0A2N9VX31"/>
<dbReference type="SUPFAM" id="SSF53474">
    <property type="entry name" value="alpha/beta-Hydrolases"/>
    <property type="match status" value="1"/>
</dbReference>
<dbReference type="KEGG" id="pht:BLM14_00465"/>
<dbReference type="Gene3D" id="3.40.50.1820">
    <property type="entry name" value="alpha/beta hydrolase"/>
    <property type="match status" value="1"/>
</dbReference>
<dbReference type="EMBL" id="MZMT01000035">
    <property type="protein sequence ID" value="PIO44049.1"/>
    <property type="molecule type" value="Genomic_DNA"/>
</dbReference>
<dbReference type="GO" id="GO:0016787">
    <property type="term" value="F:hydrolase activity"/>
    <property type="evidence" value="ECO:0007669"/>
    <property type="project" value="UniProtKB-KW"/>
</dbReference>
<protein>
    <submittedName>
        <fullName evidence="2">Alpha/beta hydrolase</fullName>
    </submittedName>
</protein>
<dbReference type="PANTHER" id="PTHR43433">
    <property type="entry name" value="HYDROLASE, ALPHA/BETA FOLD FAMILY PROTEIN"/>
    <property type="match status" value="1"/>
</dbReference>
<dbReference type="Proteomes" id="UP000232163">
    <property type="component" value="Unassembled WGS sequence"/>
</dbReference>
<evidence type="ECO:0000313" key="2">
    <source>
        <dbReference type="EMBL" id="PIO44049.1"/>
    </source>
</evidence>
<evidence type="ECO:0000259" key="1">
    <source>
        <dbReference type="Pfam" id="PF00561"/>
    </source>
</evidence>
<reference evidence="3" key="1">
    <citation type="journal article" date="2017" name="Int J Environ Stud">
        <title>Does the Miocene-Pliocene relict legume Oxytropis triphylla form nitrogen-fixing nodules with a combination of bacterial strains?</title>
        <authorList>
            <person name="Safronova V."/>
            <person name="Belimov A."/>
            <person name="Sazanova A."/>
            <person name="Kuznetsova I."/>
            <person name="Popova J."/>
            <person name="Andronov E."/>
            <person name="Verkhozina A."/>
            <person name="Tikhonovich I."/>
        </authorList>
    </citation>
    <scope>NUCLEOTIDE SEQUENCE [LARGE SCALE GENOMIC DNA]</scope>
    <source>
        <strain evidence="3">Tri-38</strain>
    </source>
</reference>